<name>A0A318PQ08_KOMXY</name>
<evidence type="ECO:0000313" key="2">
    <source>
        <dbReference type="Proteomes" id="UP000248257"/>
    </source>
</evidence>
<dbReference type="STRING" id="1220579.GCA_001571345_01565"/>
<dbReference type="SUPFAM" id="SSF53756">
    <property type="entry name" value="UDP-Glycosyltransferase/glycogen phosphorylase"/>
    <property type="match status" value="1"/>
</dbReference>
<proteinExistence type="predicted"/>
<gene>
    <name evidence="1" type="ORF">CFR75_04735</name>
</gene>
<dbReference type="Pfam" id="PF00534">
    <property type="entry name" value="Glycos_transf_1"/>
    <property type="match status" value="1"/>
</dbReference>
<organism evidence="1 2">
    <name type="scientific">Komagataeibacter xylinus</name>
    <name type="common">Gluconacetobacter xylinus</name>
    <dbReference type="NCBI Taxonomy" id="28448"/>
    <lineage>
        <taxon>Bacteria</taxon>
        <taxon>Pseudomonadati</taxon>
        <taxon>Pseudomonadota</taxon>
        <taxon>Alphaproteobacteria</taxon>
        <taxon>Acetobacterales</taxon>
        <taxon>Acetobacteraceae</taxon>
        <taxon>Komagataeibacter</taxon>
    </lineage>
</organism>
<dbReference type="InterPro" id="IPR050194">
    <property type="entry name" value="Glycosyltransferase_grp1"/>
</dbReference>
<accession>A0A318PQ08</accession>
<sequence>MKILEITNVDFSMRQFLFPLMQALRAEGHEVAGVCADGPLLAQMRADGLRVVCVPMSRTLSPRAQWRAWRALVRVIRAEKPDMVHAHMPISGLLARFAARWCGVPRIAYTCHGFLFNQPGSRVRRVAALVLEWLAGRVTDIYLTVSEEEARDARRLGIHRHATAIGNGRDPATFHPDPQARARLRAALGVREGQVVILAVSRLVRAKGYPELLAAMERVPDNAVLWIVGERLPSDRGADLAACFAAARARLGARLVFLGYREDVAALMAAADIFTLPSHFEGLPMSVIEAMLCGLPVVSTTIRGPREQVVAGETGLLVAPGNAAALASALGRLVQDATLRERMGAAGRARALARYTQAAVMARVTALLTGRPD</sequence>
<dbReference type="OrthoDB" id="9790710at2"/>
<dbReference type="InterPro" id="IPR028098">
    <property type="entry name" value="Glyco_trans_4-like_N"/>
</dbReference>
<dbReference type="Proteomes" id="UP000248257">
    <property type="component" value="Unassembled WGS sequence"/>
</dbReference>
<reference evidence="1 2" key="1">
    <citation type="submission" date="2017-07" db="EMBL/GenBank/DDBJ databases">
        <title>A draft genome sequence of Komagataeibacter xylinus LMG 1515.</title>
        <authorList>
            <person name="Skraban J."/>
            <person name="Cleenwerck I."/>
            <person name="Vandamme P."/>
            <person name="Trcek J."/>
        </authorList>
    </citation>
    <scope>NUCLEOTIDE SEQUENCE [LARGE SCALE GENOMIC DNA]</scope>
    <source>
        <strain evidence="1 2">LMG 1515</strain>
    </source>
</reference>
<dbReference type="GO" id="GO:0016758">
    <property type="term" value="F:hexosyltransferase activity"/>
    <property type="evidence" value="ECO:0007669"/>
    <property type="project" value="TreeGrafter"/>
</dbReference>
<dbReference type="Gene3D" id="3.40.50.2000">
    <property type="entry name" value="Glycogen Phosphorylase B"/>
    <property type="match status" value="2"/>
</dbReference>
<keyword evidence="2" id="KW-1185">Reference proteome</keyword>
<dbReference type="PANTHER" id="PTHR45947:SF3">
    <property type="entry name" value="SULFOQUINOVOSYL TRANSFERASE SQD2"/>
    <property type="match status" value="1"/>
</dbReference>
<protein>
    <submittedName>
        <fullName evidence="1">Glycosyltransferase family 1 protein</fullName>
    </submittedName>
</protein>
<dbReference type="InterPro" id="IPR001296">
    <property type="entry name" value="Glyco_trans_1"/>
</dbReference>
<dbReference type="Pfam" id="PF13579">
    <property type="entry name" value="Glyco_trans_4_4"/>
    <property type="match status" value="1"/>
</dbReference>
<evidence type="ECO:0000313" key="1">
    <source>
        <dbReference type="EMBL" id="PYD57785.1"/>
    </source>
</evidence>
<dbReference type="AlphaFoldDB" id="A0A318PQ08"/>
<keyword evidence="1" id="KW-0808">Transferase</keyword>
<dbReference type="RefSeq" id="WP_061273760.1">
    <property type="nucleotide sequence ID" value="NZ_CBCRXN010000044.1"/>
</dbReference>
<dbReference type="CDD" id="cd03808">
    <property type="entry name" value="GT4_CapM-like"/>
    <property type="match status" value="1"/>
</dbReference>
<comment type="caution">
    <text evidence="1">The sequence shown here is derived from an EMBL/GenBank/DDBJ whole genome shotgun (WGS) entry which is preliminary data.</text>
</comment>
<dbReference type="PANTHER" id="PTHR45947">
    <property type="entry name" value="SULFOQUINOVOSYL TRANSFERASE SQD2"/>
    <property type="match status" value="1"/>
</dbReference>
<dbReference type="EMBL" id="NKUC01000006">
    <property type="protein sequence ID" value="PYD57785.1"/>
    <property type="molecule type" value="Genomic_DNA"/>
</dbReference>